<dbReference type="InterPro" id="IPR018309">
    <property type="entry name" value="Tscrpt_reg_PadR_C"/>
</dbReference>
<evidence type="ECO:0000259" key="2">
    <source>
        <dbReference type="Pfam" id="PF03551"/>
    </source>
</evidence>
<organism evidence="4 5">
    <name type="scientific">Micromonospora gifhornensis</name>
    <dbReference type="NCBI Taxonomy" id="84594"/>
    <lineage>
        <taxon>Bacteria</taxon>
        <taxon>Bacillati</taxon>
        <taxon>Actinomycetota</taxon>
        <taxon>Actinomycetes</taxon>
        <taxon>Micromonosporales</taxon>
        <taxon>Micromonosporaceae</taxon>
        <taxon>Micromonospora</taxon>
    </lineage>
</organism>
<dbReference type="Gene3D" id="1.10.10.10">
    <property type="entry name" value="Winged helix-like DNA-binding domain superfamily/Winged helix DNA-binding domain"/>
    <property type="match status" value="1"/>
</dbReference>
<keyword evidence="5" id="KW-1185">Reference proteome</keyword>
<dbReference type="PANTHER" id="PTHR43252:SF2">
    <property type="entry name" value="TRANSCRIPTION REGULATOR, PADR-LIKE FAMILY"/>
    <property type="match status" value="1"/>
</dbReference>
<dbReference type="Pfam" id="PF10400">
    <property type="entry name" value="Vir_act_alpha_C"/>
    <property type="match status" value="1"/>
</dbReference>
<gene>
    <name evidence="4" type="ORF">Vgi01_08490</name>
</gene>
<evidence type="ECO:0000313" key="4">
    <source>
        <dbReference type="EMBL" id="GIJ14165.1"/>
    </source>
</evidence>
<sequence>MGGETVKSWTPARQSGSVNGMAESGVNPTAAALLGLLHEGPMTGGQLMAAAERRLAPYWSMTRSQVYRELPVLAEKGLVRLGKPGPRMSQPYAITAAGKRTFSRWLAEDPGRDTIRNPIALRIAFGQLHSATQLKSLQAAANEYHTEALARVREQVKNARKEGDTYDASALEFAVAYHKAALTWLKNAPVSS</sequence>
<dbReference type="InterPro" id="IPR036388">
    <property type="entry name" value="WH-like_DNA-bd_sf"/>
</dbReference>
<evidence type="ECO:0000256" key="1">
    <source>
        <dbReference type="SAM" id="MobiDB-lite"/>
    </source>
</evidence>
<dbReference type="SUPFAM" id="SSF46785">
    <property type="entry name" value="Winged helix' DNA-binding domain"/>
    <property type="match status" value="1"/>
</dbReference>
<dbReference type="PANTHER" id="PTHR43252">
    <property type="entry name" value="TRANSCRIPTIONAL REGULATOR YQJI"/>
    <property type="match status" value="1"/>
</dbReference>
<dbReference type="InterPro" id="IPR005149">
    <property type="entry name" value="Tscrpt_reg_PadR_N"/>
</dbReference>
<accession>A0ABQ4I8D8</accession>
<feature type="region of interest" description="Disordered" evidence="1">
    <location>
        <begin position="1"/>
        <end position="23"/>
    </location>
</feature>
<reference evidence="4 5" key="1">
    <citation type="submission" date="2021-01" db="EMBL/GenBank/DDBJ databases">
        <title>Whole genome shotgun sequence of Verrucosispora gifhornensis NBRC 16317.</title>
        <authorList>
            <person name="Komaki H."/>
            <person name="Tamura T."/>
        </authorList>
    </citation>
    <scope>NUCLEOTIDE SEQUENCE [LARGE SCALE GENOMIC DNA]</scope>
    <source>
        <strain evidence="4 5">NBRC 16317</strain>
    </source>
</reference>
<feature type="compositionally biased region" description="Polar residues" evidence="1">
    <location>
        <begin position="7"/>
        <end position="18"/>
    </location>
</feature>
<evidence type="ECO:0000259" key="3">
    <source>
        <dbReference type="Pfam" id="PF10400"/>
    </source>
</evidence>
<evidence type="ECO:0000313" key="5">
    <source>
        <dbReference type="Proteomes" id="UP000647860"/>
    </source>
</evidence>
<feature type="domain" description="Transcription regulator PadR C-terminal" evidence="3">
    <location>
        <begin position="115"/>
        <end position="187"/>
    </location>
</feature>
<dbReference type="Proteomes" id="UP000647860">
    <property type="component" value="Unassembled WGS sequence"/>
</dbReference>
<feature type="domain" description="Transcription regulator PadR N-terminal" evidence="2">
    <location>
        <begin position="33"/>
        <end position="103"/>
    </location>
</feature>
<protein>
    <submittedName>
        <fullName evidence="4">PadR family transcriptional regulator</fullName>
    </submittedName>
</protein>
<dbReference type="EMBL" id="BOPA01000008">
    <property type="protein sequence ID" value="GIJ14165.1"/>
    <property type="molecule type" value="Genomic_DNA"/>
</dbReference>
<name>A0ABQ4I8D8_9ACTN</name>
<comment type="caution">
    <text evidence="4">The sequence shown here is derived from an EMBL/GenBank/DDBJ whole genome shotgun (WGS) entry which is preliminary data.</text>
</comment>
<dbReference type="InterPro" id="IPR036390">
    <property type="entry name" value="WH_DNA-bd_sf"/>
</dbReference>
<dbReference type="Pfam" id="PF03551">
    <property type="entry name" value="PadR"/>
    <property type="match status" value="1"/>
</dbReference>
<proteinExistence type="predicted"/>